<feature type="region of interest" description="Disordered" evidence="1">
    <location>
        <begin position="956"/>
        <end position="1004"/>
    </location>
</feature>
<feature type="region of interest" description="Disordered" evidence="1">
    <location>
        <begin position="1036"/>
        <end position="1056"/>
    </location>
</feature>
<feature type="compositionally biased region" description="Basic and acidic residues" evidence="1">
    <location>
        <begin position="1038"/>
        <end position="1050"/>
    </location>
</feature>
<name>A0AAF3FH49_9BILA</name>
<feature type="compositionally biased region" description="Pro residues" evidence="1">
    <location>
        <begin position="265"/>
        <end position="276"/>
    </location>
</feature>
<evidence type="ECO:0000256" key="1">
    <source>
        <dbReference type="SAM" id="MobiDB-lite"/>
    </source>
</evidence>
<feature type="region of interest" description="Disordered" evidence="1">
    <location>
        <begin position="764"/>
        <end position="811"/>
    </location>
</feature>
<feature type="compositionally biased region" description="Basic and acidic residues" evidence="1">
    <location>
        <begin position="445"/>
        <end position="461"/>
    </location>
</feature>
<feature type="region of interest" description="Disordered" evidence="1">
    <location>
        <begin position="47"/>
        <end position="73"/>
    </location>
</feature>
<feature type="compositionally biased region" description="Basic residues" evidence="1">
    <location>
        <begin position="974"/>
        <end position="984"/>
    </location>
</feature>
<feature type="compositionally biased region" description="Basic and acidic residues" evidence="1">
    <location>
        <begin position="423"/>
        <end position="435"/>
    </location>
</feature>
<feature type="compositionally biased region" description="Polar residues" evidence="1">
    <location>
        <begin position="995"/>
        <end position="1004"/>
    </location>
</feature>
<reference evidence="3" key="1">
    <citation type="submission" date="2024-02" db="UniProtKB">
        <authorList>
            <consortium name="WormBaseParasite"/>
        </authorList>
    </citation>
    <scope>IDENTIFICATION</scope>
</reference>
<feature type="region of interest" description="Disordered" evidence="1">
    <location>
        <begin position="120"/>
        <end position="207"/>
    </location>
</feature>
<dbReference type="WBParaSite" id="MBELARI_LOCUS6163">
    <property type="protein sequence ID" value="MBELARI_LOCUS6163"/>
    <property type="gene ID" value="MBELARI_LOCUS6163"/>
</dbReference>
<feature type="region of interest" description="Disordered" evidence="1">
    <location>
        <begin position="306"/>
        <end position="330"/>
    </location>
</feature>
<accession>A0AAF3FH49</accession>
<evidence type="ECO:0000313" key="3">
    <source>
        <dbReference type="WBParaSite" id="MBELARI_LOCUS6163"/>
    </source>
</evidence>
<keyword evidence="2" id="KW-1185">Reference proteome</keyword>
<evidence type="ECO:0000313" key="2">
    <source>
        <dbReference type="Proteomes" id="UP000887575"/>
    </source>
</evidence>
<feature type="compositionally biased region" description="Basic and acidic residues" evidence="1">
    <location>
        <begin position="1124"/>
        <end position="1149"/>
    </location>
</feature>
<feature type="compositionally biased region" description="Polar residues" evidence="1">
    <location>
        <begin position="253"/>
        <end position="263"/>
    </location>
</feature>
<dbReference type="AlphaFoldDB" id="A0AAF3FH49"/>
<feature type="compositionally biased region" description="Acidic residues" evidence="1">
    <location>
        <begin position="56"/>
        <end position="65"/>
    </location>
</feature>
<protein>
    <submittedName>
        <fullName evidence="3">Zinc-finger domain-containing protein</fullName>
    </submittedName>
</protein>
<feature type="compositionally biased region" description="Polar residues" evidence="1">
    <location>
        <begin position="319"/>
        <end position="330"/>
    </location>
</feature>
<feature type="region of interest" description="Disordered" evidence="1">
    <location>
        <begin position="1124"/>
        <end position="1161"/>
    </location>
</feature>
<feature type="compositionally biased region" description="Basic and acidic residues" evidence="1">
    <location>
        <begin position="192"/>
        <end position="206"/>
    </location>
</feature>
<dbReference type="Proteomes" id="UP000887575">
    <property type="component" value="Unassembled WGS sequence"/>
</dbReference>
<proteinExistence type="predicted"/>
<feature type="region of interest" description="Disordered" evidence="1">
    <location>
        <begin position="247"/>
        <end position="277"/>
    </location>
</feature>
<organism evidence="2 3">
    <name type="scientific">Mesorhabditis belari</name>
    <dbReference type="NCBI Taxonomy" id="2138241"/>
    <lineage>
        <taxon>Eukaryota</taxon>
        <taxon>Metazoa</taxon>
        <taxon>Ecdysozoa</taxon>
        <taxon>Nematoda</taxon>
        <taxon>Chromadorea</taxon>
        <taxon>Rhabditida</taxon>
        <taxon>Rhabditina</taxon>
        <taxon>Rhabditomorpha</taxon>
        <taxon>Rhabditoidea</taxon>
        <taxon>Rhabditidae</taxon>
        <taxon>Mesorhabditinae</taxon>
        <taxon>Mesorhabditis</taxon>
    </lineage>
</organism>
<feature type="region of interest" description="Disordered" evidence="1">
    <location>
        <begin position="401"/>
        <end position="461"/>
    </location>
</feature>
<sequence length="1161" mass="132083">MTRQRVSRWSTHWIMANGAVPNSTPPDGENFENATVVAHDRPEVEILEEPTNSPLEEGEIEDVSEDDRPTNSIQVIDGEDNIDKIIKEAYQDLPKVSTKVISTVAESRLESQHNGLLKELKRKDEYHRHRFPKKFESTSHRSQSRDTYRRARPSADSRFDRSSNSTSRHDGQMAKNYRQELSNEAISGRYSRASDRAANRDIDERFVLSPPPPAPLLLQMIPMPQTIQQQNCNKPMKQPLLPTPKPLDITMPGNPQSSYTSGANPIPPPQPRPSPQLYPVYQSLYGMPPYPLQSYPMQSTSQVSPYEYFPHNLPPPTLKQPQLSRTDAQSSWSLEVENFLSKKPAIQSTDNYEEVGMDLASPVSAVNVEEAEVVDGQSDQRTKQLDEDDDLEKLRKALLEQQQKTKTSRRQVVLSRDCSPISSRERKDRSADKFSRKSRSSTSRQLKELKKELADVRESIDDSEKKMDEYSHRYENLKKELQRTLTAIRTEQKNLQEHLEHQMELALKYEMMEINLKQSELTKKRRDKSLEQDCANELAVTNDIIRRCRNVDEKLRTKENNLALLTVTRQPSPPIEENGNEGLVPEKEVDVMKTSRKRLNVEKEAPVKPKMTRNEPAVVAPKPMVITTISSSSAETTLEENRANERPMLQLPQISTAKALTTALKTTVRKENPRSFPHKSAHLYAAANSYFPPTLPEPGYIARAERYKWTEVRTAGAYGIGLRVPPGTKQMPKQTSNEPFVDAQSVEKVVTPVQQKTTIEHVQVVVNQETEDRPRPQTSNEENDGDAIELSSNSEQQNTEESEHQMDENEALDEDALRQKLLARIKEGKMIVEPDRSAPLITSVAIDDEWEPEGAPQVVYEPRSPSYNMDDESPMENPLVVKPMQQEGLVNEPVSRNDDYRSQSPDYVPEGYVYEPISPNYGIDHTENEITSHPLNNIDERSESSRFENDSISQMQNGDKAAANRGHVEPNATLKRKTNLRRRSRGVENEPVEVPSTSVNTPNQLLNANVPLCSSELLYGQCIETNCRMQHFDNPAFAHREPEPPNEPKEKPKKKVPRVYHGEDAMVAEFVRGVFAGMPKVYPVGYIEAGITAMNKRWKAEKVRGNTFEEFKPIITKLIDQITKKQQKDDSAQKEPTAEKRTVLNKDPKLGVPDYVSRFNF</sequence>
<feature type="compositionally biased region" description="Basic and acidic residues" evidence="1">
    <location>
        <begin position="120"/>
        <end position="172"/>
    </location>
</feature>